<proteinExistence type="predicted"/>
<dbReference type="KEGG" id="serw:FY030_09760"/>
<dbReference type="AlphaFoldDB" id="A0A5J6V758"/>
<protein>
    <submittedName>
        <fullName evidence="1">Uncharacterized protein</fullName>
    </submittedName>
</protein>
<dbReference type="OrthoDB" id="5191158at2"/>
<evidence type="ECO:0000313" key="2">
    <source>
        <dbReference type="Proteomes" id="UP000326546"/>
    </source>
</evidence>
<organism evidence="1 2">
    <name type="scientific">Ornithinimicrobium pratense</name>
    <dbReference type="NCBI Taxonomy" id="2593973"/>
    <lineage>
        <taxon>Bacteria</taxon>
        <taxon>Bacillati</taxon>
        <taxon>Actinomycetota</taxon>
        <taxon>Actinomycetes</taxon>
        <taxon>Micrococcales</taxon>
        <taxon>Ornithinimicrobiaceae</taxon>
        <taxon>Ornithinimicrobium</taxon>
    </lineage>
</organism>
<reference evidence="1 2" key="1">
    <citation type="submission" date="2019-09" db="EMBL/GenBank/DDBJ databases">
        <title>Serinicoccus pratensis sp. nov., isolated from meadow soil.</title>
        <authorList>
            <person name="Zhang W."/>
        </authorList>
    </citation>
    <scope>NUCLEOTIDE SEQUENCE [LARGE SCALE GENOMIC DNA]</scope>
    <source>
        <strain evidence="1 2">W204</strain>
    </source>
</reference>
<evidence type="ECO:0000313" key="1">
    <source>
        <dbReference type="EMBL" id="QFG68951.1"/>
    </source>
</evidence>
<keyword evidence="2" id="KW-1185">Reference proteome</keyword>
<gene>
    <name evidence="1" type="ORF">FY030_09760</name>
</gene>
<dbReference type="EMBL" id="CP044427">
    <property type="protein sequence ID" value="QFG68951.1"/>
    <property type="molecule type" value="Genomic_DNA"/>
</dbReference>
<name>A0A5J6V758_9MICO</name>
<accession>A0A5J6V758</accession>
<dbReference type="Proteomes" id="UP000326546">
    <property type="component" value="Chromosome"/>
</dbReference>
<sequence length="480" mass="52544">MQIDIPAMRRLISDVDGTMTSAFTNHQTLTGLLSQASASASVATPMLSAATWLEEQGPDLRRRLALAEQVAASSPGASLMVEIDESLLSDLTPEEARLLARELAEELREGPHTEGLVERLAENASDPYFAEALLAELSPEELATYLESVDFSVQRPGQAEIDYARRHGVIITSLRTALQTAARADRLPDGYAEQLSEFIWTGDGAGAVALADFLNDTEDLHPSLAAPTSEAREMVTGYHDLVEAGVLTAPPTAYLREWIGNVQGRDLVALAQQEGVQDDTFDLLMELEVIRDPEGRAFFQFGLDHADDARRIAELTELLDGREPSTNAWRRDANSWTFDTLLGQGDIRLVLNDGGALAATPEGIFMAVGDSSRLVTSTDLFAHSGGTMWGEIFMINQEDEDPGQRLRDIIEIGSLSRREDGHPLADILRHEAVHGQQWAREGHALFIAKYGFWAVRFGGDMCKHPFEIEAGLEDGNYSCP</sequence>